<gene>
    <name evidence="2" type="ORF">JOQ06_006161</name>
</gene>
<feature type="non-terminal residue" evidence="2">
    <location>
        <position position="69"/>
    </location>
</feature>
<feature type="non-terminal residue" evidence="2">
    <location>
        <position position="1"/>
    </location>
</feature>
<name>A0AAD6BGX6_9TELE</name>
<dbReference type="Proteomes" id="UP001219934">
    <property type="component" value="Unassembled WGS sequence"/>
</dbReference>
<accession>A0AAD6BGX6</accession>
<comment type="caution">
    <text evidence="2">The sequence shown here is derived from an EMBL/GenBank/DDBJ whole genome shotgun (WGS) entry which is preliminary data.</text>
</comment>
<evidence type="ECO:0000313" key="3">
    <source>
        <dbReference type="Proteomes" id="UP001219934"/>
    </source>
</evidence>
<evidence type="ECO:0000256" key="1">
    <source>
        <dbReference type="SAM" id="MobiDB-lite"/>
    </source>
</evidence>
<evidence type="ECO:0000313" key="2">
    <source>
        <dbReference type="EMBL" id="KAJ4943663.1"/>
    </source>
</evidence>
<organism evidence="2 3">
    <name type="scientific">Pogonophryne albipinna</name>
    <dbReference type="NCBI Taxonomy" id="1090488"/>
    <lineage>
        <taxon>Eukaryota</taxon>
        <taxon>Metazoa</taxon>
        <taxon>Chordata</taxon>
        <taxon>Craniata</taxon>
        <taxon>Vertebrata</taxon>
        <taxon>Euteleostomi</taxon>
        <taxon>Actinopterygii</taxon>
        <taxon>Neopterygii</taxon>
        <taxon>Teleostei</taxon>
        <taxon>Neoteleostei</taxon>
        <taxon>Acanthomorphata</taxon>
        <taxon>Eupercaria</taxon>
        <taxon>Perciformes</taxon>
        <taxon>Notothenioidei</taxon>
        <taxon>Pogonophryne</taxon>
    </lineage>
</organism>
<reference evidence="2" key="1">
    <citation type="submission" date="2022-11" db="EMBL/GenBank/DDBJ databases">
        <title>Chromosome-level genome of Pogonophryne albipinna.</title>
        <authorList>
            <person name="Jo E."/>
        </authorList>
    </citation>
    <scope>NUCLEOTIDE SEQUENCE</scope>
    <source>
        <strain evidence="2">SGF0006</strain>
        <tissue evidence="2">Muscle</tissue>
    </source>
</reference>
<dbReference type="EMBL" id="JAPTMU010000005">
    <property type="protein sequence ID" value="KAJ4943663.1"/>
    <property type="molecule type" value="Genomic_DNA"/>
</dbReference>
<protein>
    <submittedName>
        <fullName evidence="2">Uncharacterized protein</fullName>
    </submittedName>
</protein>
<keyword evidence="3" id="KW-1185">Reference proteome</keyword>
<sequence length="69" mass="7451">PCAATLSQANSSLCPYLPHLKAYSRKTGVCYNRGHDGPTSLDPTTRSGPQECRAMQQPDRSVGLIRYGA</sequence>
<feature type="region of interest" description="Disordered" evidence="1">
    <location>
        <begin position="34"/>
        <end position="56"/>
    </location>
</feature>
<dbReference type="AlphaFoldDB" id="A0AAD6BGX6"/>
<proteinExistence type="predicted"/>